<evidence type="ECO:0000259" key="1">
    <source>
        <dbReference type="Pfam" id="PF13847"/>
    </source>
</evidence>
<dbReference type="PANTHER" id="PTHR43591:SF24">
    <property type="entry name" value="2-METHOXY-6-POLYPRENYL-1,4-BENZOQUINOL METHYLASE, MITOCHONDRIAL"/>
    <property type="match status" value="1"/>
</dbReference>
<keyword evidence="2" id="KW-0808">Transferase</keyword>
<dbReference type="SUPFAM" id="SSF53335">
    <property type="entry name" value="S-adenosyl-L-methionine-dependent methyltransferases"/>
    <property type="match status" value="1"/>
</dbReference>
<dbReference type="RefSeq" id="WP_076344275.1">
    <property type="nucleotide sequence ID" value="NZ_CP019082.1"/>
</dbReference>
<dbReference type="KEGG" id="pbor:BSF38_01423"/>
<dbReference type="OrthoDB" id="9778766at2"/>
<dbReference type="Gene3D" id="3.40.50.150">
    <property type="entry name" value="Vaccinia Virus protein VP39"/>
    <property type="match status" value="1"/>
</dbReference>
<accession>A0A1U7CLZ9</accession>
<dbReference type="STRING" id="1387353.BSF38_01423"/>
<keyword evidence="3" id="KW-1185">Reference proteome</keyword>
<dbReference type="GO" id="GO:0102082">
    <property type="term" value="F:demethylrebeccamycin--D-glucose O-methyltransferase activity"/>
    <property type="evidence" value="ECO:0007669"/>
    <property type="project" value="UniProtKB-EC"/>
</dbReference>
<name>A0A1U7CLZ9_9BACT</name>
<dbReference type="InterPro" id="IPR029063">
    <property type="entry name" value="SAM-dependent_MTases_sf"/>
</dbReference>
<dbReference type="EC" id="2.1.1.164" evidence="2"/>
<dbReference type="Proteomes" id="UP000186309">
    <property type="component" value="Chromosome"/>
</dbReference>
<reference evidence="3" key="1">
    <citation type="submission" date="2016-12" db="EMBL/GenBank/DDBJ databases">
        <title>Comparative genomics of four Isosphaeraceae planctomycetes: a common pool of plasmids and glycoside hydrolase genes.</title>
        <authorList>
            <person name="Ivanova A."/>
        </authorList>
    </citation>
    <scope>NUCLEOTIDE SEQUENCE [LARGE SCALE GENOMIC DNA]</scope>
    <source>
        <strain evidence="3">PX4</strain>
    </source>
</reference>
<organism evidence="2 3">
    <name type="scientific">Paludisphaera borealis</name>
    <dbReference type="NCBI Taxonomy" id="1387353"/>
    <lineage>
        <taxon>Bacteria</taxon>
        <taxon>Pseudomonadati</taxon>
        <taxon>Planctomycetota</taxon>
        <taxon>Planctomycetia</taxon>
        <taxon>Isosphaerales</taxon>
        <taxon>Isosphaeraceae</taxon>
        <taxon>Paludisphaera</taxon>
    </lineage>
</organism>
<keyword evidence="2" id="KW-0489">Methyltransferase</keyword>
<dbReference type="PANTHER" id="PTHR43591">
    <property type="entry name" value="METHYLTRANSFERASE"/>
    <property type="match status" value="1"/>
</dbReference>
<gene>
    <name evidence="2" type="primary">rebM_2</name>
    <name evidence="2" type="ORF">BSF38_01423</name>
</gene>
<dbReference type="EMBL" id="CP019082">
    <property type="protein sequence ID" value="APW59962.1"/>
    <property type="molecule type" value="Genomic_DNA"/>
</dbReference>
<dbReference type="InterPro" id="IPR025714">
    <property type="entry name" value="Methyltranfer_dom"/>
</dbReference>
<feature type="domain" description="Methyltransferase" evidence="1">
    <location>
        <begin position="45"/>
        <end position="166"/>
    </location>
</feature>
<sequence length="224" mass="24174">MIPRELEPESMETAEDVEQYDAMDHSEVNNRFVADFLAAHGPCRGGEILDVGTGTALIPITLARADSYARVVGFDLAPAMIERAEQNVANAGLADRIRCIQADAKSVGAALDGIPFEAIVSNSIIHHIADPRPVLASMVDRISPGGTLMVRDLARPDTEAEVDALVERYAAGESPQARALFHASLRAALTLDEIQAIVAETGLPASCVQRTSDRHWTLIWRRPA</sequence>
<protein>
    <submittedName>
        <fullName evidence="2">Demethylrebeccamycin-D-glucose O-methyltransferase</fullName>
        <ecNumber evidence="2">2.1.1.164</ecNumber>
    </submittedName>
</protein>
<dbReference type="GO" id="GO:0032259">
    <property type="term" value="P:methylation"/>
    <property type="evidence" value="ECO:0007669"/>
    <property type="project" value="UniProtKB-KW"/>
</dbReference>
<dbReference type="Pfam" id="PF13847">
    <property type="entry name" value="Methyltransf_31"/>
    <property type="match status" value="1"/>
</dbReference>
<proteinExistence type="predicted"/>
<dbReference type="AlphaFoldDB" id="A0A1U7CLZ9"/>
<evidence type="ECO:0000313" key="3">
    <source>
        <dbReference type="Proteomes" id="UP000186309"/>
    </source>
</evidence>
<dbReference type="CDD" id="cd02440">
    <property type="entry name" value="AdoMet_MTases"/>
    <property type="match status" value="1"/>
</dbReference>
<evidence type="ECO:0000313" key="2">
    <source>
        <dbReference type="EMBL" id="APW59962.1"/>
    </source>
</evidence>